<accession>A0A919R8S0</accession>
<dbReference type="EMBL" id="BOOU01000071">
    <property type="protein sequence ID" value="GII80275.1"/>
    <property type="molecule type" value="Genomic_DNA"/>
</dbReference>
<dbReference type="SUPFAM" id="SSF53474">
    <property type="entry name" value="alpha/beta-Hydrolases"/>
    <property type="match status" value="1"/>
</dbReference>
<evidence type="ECO:0000313" key="2">
    <source>
        <dbReference type="Proteomes" id="UP000655287"/>
    </source>
</evidence>
<keyword evidence="2" id="KW-1185">Reference proteome</keyword>
<proteinExistence type="predicted"/>
<evidence type="ECO:0000313" key="1">
    <source>
        <dbReference type="EMBL" id="GII80275.1"/>
    </source>
</evidence>
<dbReference type="Proteomes" id="UP000655287">
    <property type="component" value="Unassembled WGS sequence"/>
</dbReference>
<name>A0A919R8S0_9ACTN</name>
<gene>
    <name evidence="1" type="ORF">Sru01_52570</name>
</gene>
<dbReference type="InterPro" id="IPR029058">
    <property type="entry name" value="AB_hydrolase_fold"/>
</dbReference>
<organism evidence="1 2">
    <name type="scientific">Sphaerisporangium rufum</name>
    <dbReference type="NCBI Taxonomy" id="1381558"/>
    <lineage>
        <taxon>Bacteria</taxon>
        <taxon>Bacillati</taxon>
        <taxon>Actinomycetota</taxon>
        <taxon>Actinomycetes</taxon>
        <taxon>Streptosporangiales</taxon>
        <taxon>Streptosporangiaceae</taxon>
        <taxon>Sphaerisporangium</taxon>
    </lineage>
</organism>
<reference evidence="1" key="1">
    <citation type="submission" date="2021-01" db="EMBL/GenBank/DDBJ databases">
        <title>Whole genome shotgun sequence of Sphaerisporangium rufum NBRC 109079.</title>
        <authorList>
            <person name="Komaki H."/>
            <person name="Tamura T."/>
        </authorList>
    </citation>
    <scope>NUCLEOTIDE SEQUENCE</scope>
    <source>
        <strain evidence="1">NBRC 109079</strain>
    </source>
</reference>
<protein>
    <submittedName>
        <fullName evidence="1">Peptidase</fullName>
    </submittedName>
</protein>
<dbReference type="RefSeq" id="WP_203990762.1">
    <property type="nucleotide sequence ID" value="NZ_BOOU01000071.1"/>
</dbReference>
<dbReference type="Gene3D" id="3.40.50.1820">
    <property type="entry name" value="alpha/beta hydrolase"/>
    <property type="match status" value="1"/>
</dbReference>
<comment type="caution">
    <text evidence="1">The sequence shown here is derived from an EMBL/GenBank/DDBJ whole genome shotgun (WGS) entry which is preliminary data.</text>
</comment>
<dbReference type="AlphaFoldDB" id="A0A919R8S0"/>
<sequence length="291" mass="29801">MTVPASQVSGLAAGVPFVAVPPSAVPPREAPVVVTWHLLDAPRTESAMAAALPMAGLPAWRVHLGLPMCGSRMPPGGWDEVMARAFDDAVLKLHSPIAVQAAEEFPAALAHLRKELDLAGGPLGLVGGSLGAAVAQLVAIETGPSAGLEVAAAVLVSPVVRLHDVVTAMGRHFGTGYTWSEEARAAAARLDFLARAGELAAAGQPAIRLVVGTEDDAEGFLEPARLLRDELAARYADPARVDLHTVAGMGHAIAEEPGMAPAPQTPHAAEVERLAAAWLRAHLPGAAGAVA</sequence>